<proteinExistence type="predicted"/>
<dbReference type="AlphaFoldDB" id="A0A4P9WIM5"/>
<feature type="coiled-coil region" evidence="1">
    <location>
        <begin position="26"/>
        <end position="60"/>
    </location>
</feature>
<dbReference type="Proteomes" id="UP000269721">
    <property type="component" value="Unassembled WGS sequence"/>
</dbReference>
<protein>
    <submittedName>
        <fullName evidence="2">Uncharacterized protein</fullName>
    </submittedName>
</protein>
<sequence>SVKRWDEAKRETSEAHKEAALYKQENFQLERKLAEANAYIERLTHDRDALQTELISHRQLIASLASIHN</sequence>
<accession>A0A4P9WIM5</accession>
<keyword evidence="1" id="KW-0175">Coiled coil</keyword>
<organism evidence="2 3">
    <name type="scientific">Blyttiomyces helicus</name>
    <dbReference type="NCBI Taxonomy" id="388810"/>
    <lineage>
        <taxon>Eukaryota</taxon>
        <taxon>Fungi</taxon>
        <taxon>Fungi incertae sedis</taxon>
        <taxon>Chytridiomycota</taxon>
        <taxon>Chytridiomycota incertae sedis</taxon>
        <taxon>Chytridiomycetes</taxon>
        <taxon>Chytridiomycetes incertae sedis</taxon>
        <taxon>Blyttiomyces</taxon>
    </lineage>
</organism>
<dbReference type="EMBL" id="KZ994872">
    <property type="protein sequence ID" value="RKO91865.1"/>
    <property type="molecule type" value="Genomic_DNA"/>
</dbReference>
<feature type="non-terminal residue" evidence="2">
    <location>
        <position position="1"/>
    </location>
</feature>
<keyword evidence="3" id="KW-1185">Reference proteome</keyword>
<name>A0A4P9WIM5_9FUNG</name>
<evidence type="ECO:0000256" key="1">
    <source>
        <dbReference type="SAM" id="Coils"/>
    </source>
</evidence>
<gene>
    <name evidence="2" type="ORF">BDK51DRAFT_45226</name>
</gene>
<evidence type="ECO:0000313" key="2">
    <source>
        <dbReference type="EMBL" id="RKO91865.1"/>
    </source>
</evidence>
<reference evidence="3" key="1">
    <citation type="journal article" date="2018" name="Nat. Microbiol.">
        <title>Leveraging single-cell genomics to expand the fungal tree of life.</title>
        <authorList>
            <person name="Ahrendt S.R."/>
            <person name="Quandt C.A."/>
            <person name="Ciobanu D."/>
            <person name="Clum A."/>
            <person name="Salamov A."/>
            <person name="Andreopoulos B."/>
            <person name="Cheng J.F."/>
            <person name="Woyke T."/>
            <person name="Pelin A."/>
            <person name="Henrissat B."/>
            <person name="Reynolds N.K."/>
            <person name="Benny G.L."/>
            <person name="Smith M.E."/>
            <person name="James T.Y."/>
            <person name="Grigoriev I.V."/>
        </authorList>
    </citation>
    <scope>NUCLEOTIDE SEQUENCE [LARGE SCALE GENOMIC DNA]</scope>
</reference>
<evidence type="ECO:0000313" key="3">
    <source>
        <dbReference type="Proteomes" id="UP000269721"/>
    </source>
</evidence>